<evidence type="ECO:0000256" key="1">
    <source>
        <dbReference type="ARBA" id="ARBA00004275"/>
    </source>
</evidence>
<evidence type="ECO:0000256" key="13">
    <source>
        <dbReference type="ARBA" id="ARBA00038849"/>
    </source>
</evidence>
<dbReference type="PRINTS" id="PR00080">
    <property type="entry name" value="SDRFAMILY"/>
</dbReference>
<evidence type="ECO:0000313" key="21">
    <source>
        <dbReference type="EMBL" id="GMH88865.1"/>
    </source>
</evidence>
<evidence type="ECO:0000256" key="8">
    <source>
        <dbReference type="ARBA" id="ARBA00023098"/>
    </source>
</evidence>
<evidence type="ECO:0000256" key="5">
    <source>
        <dbReference type="ARBA" id="ARBA00022832"/>
    </source>
</evidence>
<comment type="catalytic activity">
    <reaction evidence="16">
        <text>(2E)-tetradecenoyl-CoA + NADPH + H(+) = tetradecanoyl-CoA + NADP(+)</text>
        <dbReference type="Rhea" id="RHEA:44968"/>
        <dbReference type="ChEBI" id="CHEBI:15378"/>
        <dbReference type="ChEBI" id="CHEBI:57385"/>
        <dbReference type="ChEBI" id="CHEBI:57783"/>
        <dbReference type="ChEBI" id="CHEBI:58349"/>
        <dbReference type="ChEBI" id="CHEBI:61405"/>
    </reaction>
    <physiologicalReaction direction="left-to-right" evidence="16">
        <dbReference type="Rhea" id="RHEA:44969"/>
    </physiologicalReaction>
</comment>
<dbReference type="CDD" id="cd05369">
    <property type="entry name" value="TER_DECR_SDR_a"/>
    <property type="match status" value="1"/>
</dbReference>
<protein>
    <recommendedName>
        <fullName evidence="14">Peroxisomal trans-2-enoyl-CoA reductase</fullName>
        <ecNumber evidence="13">1.3.1.38</ecNumber>
    </recommendedName>
</protein>
<proteinExistence type="predicted"/>
<dbReference type="EMBL" id="BRXX01000087">
    <property type="protein sequence ID" value="GMH88865.1"/>
    <property type="molecule type" value="Genomic_DNA"/>
</dbReference>
<evidence type="ECO:0000256" key="19">
    <source>
        <dbReference type="ARBA" id="ARBA00049386"/>
    </source>
</evidence>
<comment type="catalytic activity">
    <reaction evidence="17">
        <text>(2E)-hexenoyl-CoA + NADPH + H(+) = hexanoyl-CoA + NADP(+)</text>
        <dbReference type="Rhea" id="RHEA:44956"/>
        <dbReference type="ChEBI" id="CHEBI:15378"/>
        <dbReference type="ChEBI" id="CHEBI:57783"/>
        <dbReference type="ChEBI" id="CHEBI:58349"/>
        <dbReference type="ChEBI" id="CHEBI:62077"/>
        <dbReference type="ChEBI" id="CHEBI:62620"/>
    </reaction>
    <physiologicalReaction direction="left-to-right" evidence="17">
        <dbReference type="Rhea" id="RHEA:44957"/>
    </physiologicalReaction>
</comment>
<keyword evidence="4" id="KW-0597">Phosphoprotein</keyword>
<evidence type="ECO:0000256" key="20">
    <source>
        <dbReference type="ARBA" id="ARBA00049559"/>
    </source>
</evidence>
<evidence type="ECO:0000313" key="22">
    <source>
        <dbReference type="Proteomes" id="UP001165160"/>
    </source>
</evidence>
<evidence type="ECO:0000256" key="15">
    <source>
        <dbReference type="ARBA" id="ARBA00047570"/>
    </source>
</evidence>
<evidence type="ECO:0000256" key="4">
    <source>
        <dbReference type="ARBA" id="ARBA00022553"/>
    </source>
</evidence>
<keyword evidence="8" id="KW-0443">Lipid metabolism</keyword>
<name>A0A9W7ET15_9STRA</name>
<dbReference type="AlphaFoldDB" id="A0A9W7ET15"/>
<evidence type="ECO:0000256" key="16">
    <source>
        <dbReference type="ARBA" id="ARBA00048686"/>
    </source>
</evidence>
<dbReference type="PRINTS" id="PR00081">
    <property type="entry name" value="GDHRDH"/>
</dbReference>
<evidence type="ECO:0000256" key="3">
    <source>
        <dbReference type="ARBA" id="ARBA00022516"/>
    </source>
</evidence>
<sequence length="287" mass="30643">MNTKSKTVFRPKLFDKKVALVTGGGTGIGFAIATELSLAGATVWISGRSEEKLDDAEKRHFKETGLRLLTQPCDIRNATDVDALTSEVLTKSGSIDILINNAGGQFPCSAEELSNKGFMAVVNLNLLGTFSMCREVFNKYMSTHGGSIVNITLGMNNGMPLMAHSGAARAGVENMTKTLSQEWIASGVRINCVRPGIIYTESGFDNYKGLGDDVLNKIVRSIPAKRLGTAEEVASAAVFLSSDGARYITGQSLAVCGGQSFTHLAIFEQEDKVGLIPYGALPLKARL</sequence>
<comment type="subunit">
    <text evidence="12">Interacts with PEX5, probably required to target it into peroxisomes.</text>
</comment>
<comment type="catalytic activity">
    <reaction evidence="18">
        <text>a (2E)-enoyl-CoA + NADPH + H(+) = a 2,3-saturated acyl-CoA + NADP(+)</text>
        <dbReference type="Rhea" id="RHEA:33763"/>
        <dbReference type="ChEBI" id="CHEBI:15378"/>
        <dbReference type="ChEBI" id="CHEBI:57783"/>
        <dbReference type="ChEBI" id="CHEBI:58349"/>
        <dbReference type="ChEBI" id="CHEBI:58856"/>
        <dbReference type="ChEBI" id="CHEBI:65111"/>
        <dbReference type="EC" id="1.3.1.38"/>
    </reaction>
    <physiologicalReaction direction="left-to-right" evidence="18">
        <dbReference type="Rhea" id="RHEA:33764"/>
    </physiologicalReaction>
</comment>
<accession>A0A9W7ET15</accession>
<evidence type="ECO:0000256" key="6">
    <source>
        <dbReference type="ARBA" id="ARBA00022857"/>
    </source>
</evidence>
<comment type="pathway">
    <text evidence="2">Lipid metabolism.</text>
</comment>
<keyword evidence="7" id="KW-0560">Oxidoreductase</keyword>
<dbReference type="GO" id="GO:0005777">
    <property type="term" value="C:peroxisome"/>
    <property type="evidence" value="ECO:0007669"/>
    <property type="project" value="UniProtKB-SubCell"/>
</dbReference>
<keyword evidence="22" id="KW-1185">Reference proteome</keyword>
<dbReference type="Proteomes" id="UP001165160">
    <property type="component" value="Unassembled WGS sequence"/>
</dbReference>
<dbReference type="GO" id="GO:0033306">
    <property type="term" value="P:phytol metabolic process"/>
    <property type="evidence" value="ECO:0007669"/>
    <property type="project" value="TreeGrafter"/>
</dbReference>
<dbReference type="Gene3D" id="3.40.50.720">
    <property type="entry name" value="NAD(P)-binding Rossmann-like Domain"/>
    <property type="match status" value="1"/>
</dbReference>
<evidence type="ECO:0000256" key="12">
    <source>
        <dbReference type="ARBA" id="ARBA00038622"/>
    </source>
</evidence>
<dbReference type="EC" id="1.3.1.38" evidence="13"/>
<dbReference type="PANTHER" id="PTHR24317">
    <property type="entry name" value="PEROXISOMAL TRANS-2-ENOYL-COA REDUCTASE"/>
    <property type="match status" value="1"/>
</dbReference>
<reference evidence="22" key="1">
    <citation type="journal article" date="2023" name="Commun. Biol.">
        <title>Genome analysis of Parmales, the sister group of diatoms, reveals the evolutionary specialization of diatoms from phago-mixotrophs to photoautotrophs.</title>
        <authorList>
            <person name="Ban H."/>
            <person name="Sato S."/>
            <person name="Yoshikawa S."/>
            <person name="Yamada K."/>
            <person name="Nakamura Y."/>
            <person name="Ichinomiya M."/>
            <person name="Sato N."/>
            <person name="Blanc-Mathieu R."/>
            <person name="Endo H."/>
            <person name="Kuwata A."/>
            <person name="Ogata H."/>
        </authorList>
    </citation>
    <scope>NUCLEOTIDE SEQUENCE [LARGE SCALE GENOMIC DNA]</scope>
    <source>
        <strain evidence="22">NIES 3699</strain>
    </source>
</reference>
<evidence type="ECO:0000256" key="9">
    <source>
        <dbReference type="ARBA" id="ARBA00023140"/>
    </source>
</evidence>
<dbReference type="FunFam" id="3.40.50.720:FF:000084">
    <property type="entry name" value="Short-chain dehydrogenase reductase"/>
    <property type="match status" value="1"/>
</dbReference>
<keyword evidence="9" id="KW-0576">Peroxisome</keyword>
<gene>
    <name evidence="21" type="ORF">TrVE_jg4074</name>
</gene>
<comment type="subcellular location">
    <subcellularLocation>
        <location evidence="1">Peroxisome</location>
    </subcellularLocation>
</comment>
<evidence type="ECO:0000256" key="10">
    <source>
        <dbReference type="ARBA" id="ARBA00023160"/>
    </source>
</evidence>
<dbReference type="GO" id="GO:0019166">
    <property type="term" value="F:trans-2-enoyl-CoA reductase (NADPH) activity"/>
    <property type="evidence" value="ECO:0007669"/>
    <property type="project" value="UniProtKB-EC"/>
</dbReference>
<comment type="catalytic activity">
    <reaction evidence="20">
        <text>(2E)-octenoyl-CoA + NADPH + H(+) = octanoyl-CoA + NADP(+)</text>
        <dbReference type="Rhea" id="RHEA:44952"/>
        <dbReference type="ChEBI" id="CHEBI:15378"/>
        <dbReference type="ChEBI" id="CHEBI:57386"/>
        <dbReference type="ChEBI" id="CHEBI:57783"/>
        <dbReference type="ChEBI" id="CHEBI:58349"/>
        <dbReference type="ChEBI" id="CHEBI:62242"/>
    </reaction>
    <physiologicalReaction direction="left-to-right" evidence="20">
        <dbReference type="Rhea" id="RHEA:44953"/>
    </physiologicalReaction>
</comment>
<keyword evidence="10" id="KW-0275">Fatty acid biosynthesis</keyword>
<keyword evidence="6" id="KW-0521">NADP</keyword>
<dbReference type="InterPro" id="IPR052388">
    <property type="entry name" value="Peroxisomal_t2-enoyl-CoA_red"/>
</dbReference>
<dbReference type="SUPFAM" id="SSF51735">
    <property type="entry name" value="NAD(P)-binding Rossmann-fold domains"/>
    <property type="match status" value="1"/>
</dbReference>
<organism evidence="21 22">
    <name type="scientific">Triparma verrucosa</name>
    <dbReference type="NCBI Taxonomy" id="1606542"/>
    <lineage>
        <taxon>Eukaryota</taxon>
        <taxon>Sar</taxon>
        <taxon>Stramenopiles</taxon>
        <taxon>Ochrophyta</taxon>
        <taxon>Bolidophyceae</taxon>
        <taxon>Parmales</taxon>
        <taxon>Triparmaceae</taxon>
        <taxon>Triparma</taxon>
    </lineage>
</organism>
<evidence type="ECO:0000256" key="14">
    <source>
        <dbReference type="ARBA" id="ARBA00041063"/>
    </source>
</evidence>
<dbReference type="InterPro" id="IPR002347">
    <property type="entry name" value="SDR_fam"/>
</dbReference>
<dbReference type="Pfam" id="PF13561">
    <property type="entry name" value="adh_short_C2"/>
    <property type="match status" value="1"/>
</dbReference>
<dbReference type="PANTHER" id="PTHR24317:SF7">
    <property type="entry name" value="PEROXISOMAL TRANS-2-ENOYL-COA REDUCTASE"/>
    <property type="match status" value="1"/>
</dbReference>
<keyword evidence="5" id="KW-0276">Fatty acid metabolism</keyword>
<evidence type="ECO:0000256" key="2">
    <source>
        <dbReference type="ARBA" id="ARBA00005189"/>
    </source>
</evidence>
<evidence type="ECO:0000256" key="7">
    <source>
        <dbReference type="ARBA" id="ARBA00023002"/>
    </source>
</evidence>
<dbReference type="GO" id="GO:0006633">
    <property type="term" value="P:fatty acid biosynthetic process"/>
    <property type="evidence" value="ECO:0007669"/>
    <property type="project" value="UniProtKB-KW"/>
</dbReference>
<dbReference type="InterPro" id="IPR036291">
    <property type="entry name" value="NAD(P)-bd_dom_sf"/>
</dbReference>
<evidence type="ECO:0000256" key="11">
    <source>
        <dbReference type="ARBA" id="ARBA00037124"/>
    </source>
</evidence>
<comment type="catalytic activity">
    <reaction evidence="19">
        <text>(2E)-decenoyl-CoA + NADPH + H(+) = decanoyl-CoA + NADP(+)</text>
        <dbReference type="Rhea" id="RHEA:44960"/>
        <dbReference type="ChEBI" id="CHEBI:15378"/>
        <dbReference type="ChEBI" id="CHEBI:57783"/>
        <dbReference type="ChEBI" id="CHEBI:58349"/>
        <dbReference type="ChEBI" id="CHEBI:61406"/>
        <dbReference type="ChEBI" id="CHEBI:61430"/>
    </reaction>
    <physiologicalReaction direction="left-to-right" evidence="19">
        <dbReference type="Rhea" id="RHEA:44961"/>
    </physiologicalReaction>
</comment>
<comment type="caution">
    <text evidence="21">The sequence shown here is derived from an EMBL/GenBank/DDBJ whole genome shotgun (WGS) entry which is preliminary data.</text>
</comment>
<comment type="catalytic activity">
    <reaction evidence="15">
        <text>(2E)-dodecenoyl-CoA + NADPH + H(+) = dodecanoyl-CoA + NADP(+)</text>
        <dbReference type="Rhea" id="RHEA:44964"/>
        <dbReference type="ChEBI" id="CHEBI:15378"/>
        <dbReference type="ChEBI" id="CHEBI:57330"/>
        <dbReference type="ChEBI" id="CHEBI:57375"/>
        <dbReference type="ChEBI" id="CHEBI:57783"/>
        <dbReference type="ChEBI" id="CHEBI:58349"/>
    </reaction>
    <physiologicalReaction direction="left-to-right" evidence="15">
        <dbReference type="Rhea" id="RHEA:44965"/>
    </physiologicalReaction>
</comment>
<evidence type="ECO:0000256" key="17">
    <source>
        <dbReference type="ARBA" id="ARBA00049108"/>
    </source>
</evidence>
<comment type="function">
    <text evidence="11">Participates in chain elongation of fatty acids. Catalyzes the reduction of trans-2-enoyl-CoAs of varying chain lengths from 6:1 to 16:1, having maximum activity with 10:1 CoA. Has no 2,4-dienoyl-CoA reductase activity.</text>
</comment>
<evidence type="ECO:0000256" key="18">
    <source>
        <dbReference type="ARBA" id="ARBA00049251"/>
    </source>
</evidence>
<keyword evidence="3" id="KW-0444">Lipid biosynthesis</keyword>